<accession>A0A517LAN5</accession>
<keyword evidence="2 3" id="KW-0539">Nucleus</keyword>
<feature type="region of interest" description="Disordered" evidence="4">
    <location>
        <begin position="212"/>
        <end position="276"/>
    </location>
</feature>
<evidence type="ECO:0000313" key="6">
    <source>
        <dbReference type="EMBL" id="QDS72688.1"/>
    </source>
</evidence>
<evidence type="ECO:0000256" key="4">
    <source>
        <dbReference type="SAM" id="MobiDB-lite"/>
    </source>
</evidence>
<dbReference type="Pfam" id="PF00536">
    <property type="entry name" value="SAM_1"/>
    <property type="match status" value="1"/>
</dbReference>
<dbReference type="InterPro" id="IPR009071">
    <property type="entry name" value="HMG_box_dom"/>
</dbReference>
<feature type="compositionally biased region" description="Basic and acidic residues" evidence="4">
    <location>
        <begin position="212"/>
        <end position="229"/>
    </location>
</feature>
<feature type="compositionally biased region" description="Polar residues" evidence="4">
    <location>
        <begin position="342"/>
        <end position="351"/>
    </location>
</feature>
<dbReference type="Proteomes" id="UP000316270">
    <property type="component" value="Chromosome 8"/>
</dbReference>
<dbReference type="AlphaFoldDB" id="A0A517LAN5"/>
<keyword evidence="1 3" id="KW-0238">DNA-binding</keyword>
<dbReference type="PANTHER" id="PTHR46040:SF3">
    <property type="entry name" value="HIGH MOBILITY GROUP PROTEIN 2"/>
    <property type="match status" value="1"/>
</dbReference>
<feature type="region of interest" description="Disordered" evidence="4">
    <location>
        <begin position="302"/>
        <end position="375"/>
    </location>
</feature>
<dbReference type="Pfam" id="PF00505">
    <property type="entry name" value="HMG_box"/>
    <property type="match status" value="1"/>
</dbReference>
<feature type="compositionally biased region" description="Polar residues" evidence="4">
    <location>
        <begin position="255"/>
        <end position="269"/>
    </location>
</feature>
<dbReference type="Gene3D" id="1.10.150.50">
    <property type="entry name" value="Transcription Factor, Ets-1"/>
    <property type="match status" value="1"/>
</dbReference>
<dbReference type="SUPFAM" id="SSF47769">
    <property type="entry name" value="SAM/Pointed domain"/>
    <property type="match status" value="1"/>
</dbReference>
<dbReference type="STRING" id="50376.A0A517LAN5"/>
<dbReference type="InterPro" id="IPR036910">
    <property type="entry name" value="HMG_box_dom_sf"/>
</dbReference>
<feature type="compositionally biased region" description="Basic and acidic residues" evidence="4">
    <location>
        <begin position="240"/>
        <end position="250"/>
    </location>
</feature>
<feature type="compositionally biased region" description="Polar residues" evidence="4">
    <location>
        <begin position="230"/>
        <end position="239"/>
    </location>
</feature>
<sequence>MNDLGVRLERLGLSQYLQSFISEGFDTWDTILDITESDLNALNVKLGHRRKLQRAIAESRGGPTERSLLHERKISLADGGYQSGDDSDGVTKESSGGRGTPVAPIQGSTTGTKRKYRRHPKADDNAPERPPSAYVIFSNMVREELRGQDLSFTEIAKLVGERWQVLAPDLRESCERQAAGAKEKYYAEMADYKKTAQYAQYQEYLADFKAKHAAPKHDGKRSRVEHENSVDTVGSAQNGERSDKLGEKPVGHGTPTESSTVRTPRSHSNAHAGATGFSALSGYHPVSASTSPATYSVDLRSPASQHAYSPGSSPRDGTSVYSSYDLPHHARGTEPAADLRGRQSNVPNHGLSNRECRYWSGPNEENQSQSPVHSDLLTRRAPRASPQLPALVRADTTHSSYSESLPGVPYQGTLLPVIDPQKADRMLPAPIPSTNGMNTSPLDARPPLPGAARALAQLQNHDHGSQWPALLRATELARDADLQDAADAKRERSTS</sequence>
<dbReference type="GO" id="GO:0005634">
    <property type="term" value="C:nucleus"/>
    <property type="evidence" value="ECO:0007669"/>
    <property type="project" value="UniProtKB-UniRule"/>
</dbReference>
<dbReference type="GO" id="GO:0010468">
    <property type="term" value="P:regulation of gene expression"/>
    <property type="evidence" value="ECO:0007669"/>
    <property type="project" value="TreeGrafter"/>
</dbReference>
<dbReference type="SMART" id="SM00398">
    <property type="entry name" value="HMG"/>
    <property type="match status" value="1"/>
</dbReference>
<dbReference type="InterPro" id="IPR013761">
    <property type="entry name" value="SAM/pointed_sf"/>
</dbReference>
<organism evidence="6 7">
    <name type="scientific">Venturia effusa</name>
    <dbReference type="NCBI Taxonomy" id="50376"/>
    <lineage>
        <taxon>Eukaryota</taxon>
        <taxon>Fungi</taxon>
        <taxon>Dikarya</taxon>
        <taxon>Ascomycota</taxon>
        <taxon>Pezizomycotina</taxon>
        <taxon>Dothideomycetes</taxon>
        <taxon>Pleosporomycetidae</taxon>
        <taxon>Venturiales</taxon>
        <taxon>Venturiaceae</taxon>
        <taxon>Venturia</taxon>
    </lineage>
</organism>
<evidence type="ECO:0000259" key="5">
    <source>
        <dbReference type="PROSITE" id="PS50118"/>
    </source>
</evidence>
<feature type="DNA-binding region" description="HMG box" evidence="3">
    <location>
        <begin position="127"/>
        <end position="193"/>
    </location>
</feature>
<evidence type="ECO:0000256" key="2">
    <source>
        <dbReference type="ARBA" id="ARBA00023242"/>
    </source>
</evidence>
<dbReference type="OrthoDB" id="1919336at2759"/>
<keyword evidence="7" id="KW-1185">Reference proteome</keyword>
<feature type="compositionally biased region" description="Polar residues" evidence="4">
    <location>
        <begin position="302"/>
        <end position="322"/>
    </location>
</feature>
<dbReference type="SMART" id="SM00454">
    <property type="entry name" value="SAM"/>
    <property type="match status" value="1"/>
</dbReference>
<proteinExistence type="predicted"/>
<feature type="compositionally biased region" description="Polar residues" evidence="4">
    <location>
        <begin position="363"/>
        <end position="372"/>
    </location>
</feature>
<dbReference type="GO" id="GO:0003677">
    <property type="term" value="F:DNA binding"/>
    <property type="evidence" value="ECO:0007669"/>
    <property type="project" value="UniProtKB-UniRule"/>
</dbReference>
<dbReference type="PROSITE" id="PS50118">
    <property type="entry name" value="HMG_BOX_2"/>
    <property type="match status" value="1"/>
</dbReference>
<evidence type="ECO:0000256" key="1">
    <source>
        <dbReference type="ARBA" id="ARBA00023125"/>
    </source>
</evidence>
<dbReference type="PANTHER" id="PTHR46040">
    <property type="entry name" value="HIGH MOBILITY GROUP PROTEIN 2"/>
    <property type="match status" value="1"/>
</dbReference>
<dbReference type="SUPFAM" id="SSF47095">
    <property type="entry name" value="HMG-box"/>
    <property type="match status" value="1"/>
</dbReference>
<evidence type="ECO:0000256" key="3">
    <source>
        <dbReference type="PROSITE-ProRule" id="PRU00267"/>
    </source>
</evidence>
<dbReference type="EMBL" id="CP042192">
    <property type="protein sequence ID" value="QDS72688.1"/>
    <property type="molecule type" value="Genomic_DNA"/>
</dbReference>
<protein>
    <recommendedName>
        <fullName evidence="5">HMG box domain-containing protein</fullName>
    </recommendedName>
</protein>
<name>A0A517LAN5_9PEZI</name>
<dbReference type="InterPro" id="IPR051965">
    <property type="entry name" value="ChromReg_NeuronalGeneExpr"/>
</dbReference>
<dbReference type="Gene3D" id="1.10.30.10">
    <property type="entry name" value="High mobility group box domain"/>
    <property type="match status" value="1"/>
</dbReference>
<feature type="region of interest" description="Disordered" evidence="4">
    <location>
        <begin position="77"/>
        <end position="131"/>
    </location>
</feature>
<dbReference type="InterPro" id="IPR001660">
    <property type="entry name" value="SAM"/>
</dbReference>
<feature type="domain" description="HMG box" evidence="5">
    <location>
        <begin position="127"/>
        <end position="193"/>
    </location>
</feature>
<reference evidence="6 7" key="1">
    <citation type="submission" date="2019-07" db="EMBL/GenBank/DDBJ databases">
        <title>Finished genome of Venturia effusa.</title>
        <authorList>
            <person name="Young C.A."/>
            <person name="Cox M.P."/>
            <person name="Ganley A.R.D."/>
            <person name="David W.J."/>
        </authorList>
    </citation>
    <scope>NUCLEOTIDE SEQUENCE [LARGE SCALE GENOMIC DNA]</scope>
    <source>
        <strain evidence="7">albino</strain>
    </source>
</reference>
<evidence type="ECO:0000313" key="7">
    <source>
        <dbReference type="Proteomes" id="UP000316270"/>
    </source>
</evidence>
<feature type="compositionally biased region" description="Basic and acidic residues" evidence="4">
    <location>
        <begin position="326"/>
        <end position="341"/>
    </location>
</feature>
<gene>
    <name evidence="6" type="ORF">FKW77_003104</name>
</gene>